<dbReference type="Proteomes" id="UP000271193">
    <property type="component" value="Chromosome"/>
</dbReference>
<keyword evidence="2" id="KW-1185">Reference proteome</keyword>
<gene>
    <name evidence="1" type="ORF">EG339_13040</name>
</gene>
<evidence type="ECO:0000313" key="1">
    <source>
        <dbReference type="EMBL" id="AZB25438.1"/>
    </source>
</evidence>
<dbReference type="AlphaFoldDB" id="A0A3G6T8A7"/>
<protein>
    <submittedName>
        <fullName evidence="1">Uncharacterized protein</fullName>
    </submittedName>
</protein>
<reference evidence="2" key="1">
    <citation type="submission" date="2018-11" db="EMBL/GenBank/DDBJ databases">
        <title>Proposal to divide the Flavobacteriaceae and reorganize its genera based on Amino Acid Identity values calculated from whole genome sequences.</title>
        <authorList>
            <person name="Nicholson A.C."/>
            <person name="Gulvik C.A."/>
            <person name="Whitney A.M."/>
            <person name="Humrighouse B.W."/>
            <person name="Bell M."/>
            <person name="Holmes B."/>
            <person name="Steigerwalt A.G."/>
            <person name="Villarma A."/>
            <person name="Sheth M."/>
            <person name="Batra D."/>
            <person name="Pryor J."/>
            <person name="Bernardet J.-F."/>
            <person name="Hugo C."/>
            <person name="Kampfer P."/>
            <person name="Newman J."/>
            <person name="McQuiston J.R."/>
        </authorList>
    </citation>
    <scope>NUCLEOTIDE SEQUENCE [LARGE SCALE GENOMIC DNA]</scope>
    <source>
        <strain evidence="2">G0229</strain>
    </source>
</reference>
<dbReference type="KEGG" id="cben:EG339_13040"/>
<organism evidence="1 2">
    <name type="scientific">Chryseobacterium bernardetii</name>
    <dbReference type="NCBI Taxonomy" id="1241978"/>
    <lineage>
        <taxon>Bacteria</taxon>
        <taxon>Pseudomonadati</taxon>
        <taxon>Bacteroidota</taxon>
        <taxon>Flavobacteriia</taxon>
        <taxon>Flavobacteriales</taxon>
        <taxon>Weeksellaceae</taxon>
        <taxon>Chryseobacterium group</taxon>
        <taxon>Chryseobacterium</taxon>
    </lineage>
</organism>
<name>A0A3G6T8A7_9FLAO</name>
<dbReference type="RefSeq" id="WP_123870401.1">
    <property type="nucleotide sequence ID" value="NZ_CP033932.1"/>
</dbReference>
<accession>A0A3G6T8A7</accession>
<dbReference type="EMBL" id="CP033932">
    <property type="protein sequence ID" value="AZB25438.1"/>
    <property type="molecule type" value="Genomic_DNA"/>
</dbReference>
<sequence>MIEKQNRIIIVDDSEQELKRLGNAFLETGIGCRTFLYTQDYDNEALKNVRIAFFDINLANLAEIVGTENKEELKKNNSKVFNDLSTAISQFISPDNGPYILIFWTKNQGLVDVFKEYVNERKIDILNPLQIYSIDKFEFEGEKINTLPDKILEIINSNEKIKFLFDLQENSRKAGEETINRLFKIIPKDELWGESSIFFENLDMVLSKIASSTLGCEHAKENKQKAVYEGLLPIINYELINSKTALDWDQILAKLHTSTDCRNIVISDNSIQNKLNSLYHIEEIIDQKKDARGSLIEIDKNSIEPLKSFNIEDANKWMMKTIPFRDQSNSTIQKRTLEILSNSKIIAIEISAACDFSNKKSRINKYILGTLSTNLNDKDLNLKSKPENCYLLGGCSFYYEENPCHIWINFNYVFSAKPNDPRFGEKLFVLKKEIMDMLGHRYASHISRIGITSL</sequence>
<dbReference type="GeneID" id="99065730"/>
<proteinExistence type="predicted"/>
<evidence type="ECO:0000313" key="2">
    <source>
        <dbReference type="Proteomes" id="UP000271193"/>
    </source>
</evidence>